<dbReference type="RefSeq" id="WP_126636943.1">
    <property type="nucleotide sequence ID" value="NZ_BIFH01000016.1"/>
</dbReference>
<dbReference type="EMBL" id="BIFH01000016">
    <property type="protein sequence ID" value="GCD94799.1"/>
    <property type="molecule type" value="Genomic_DNA"/>
</dbReference>
<evidence type="ECO:0000256" key="1">
    <source>
        <dbReference type="SAM" id="MobiDB-lite"/>
    </source>
</evidence>
<organism evidence="2 3">
    <name type="scientific">Embleya hyalina</name>
    <dbReference type="NCBI Taxonomy" id="516124"/>
    <lineage>
        <taxon>Bacteria</taxon>
        <taxon>Bacillati</taxon>
        <taxon>Actinomycetota</taxon>
        <taxon>Actinomycetes</taxon>
        <taxon>Kitasatosporales</taxon>
        <taxon>Streptomycetaceae</taxon>
        <taxon>Embleya</taxon>
    </lineage>
</organism>
<accession>A0A401YJU4</accession>
<protein>
    <submittedName>
        <fullName evidence="2">Uncharacterized protein</fullName>
    </submittedName>
</protein>
<gene>
    <name evidence="2" type="ORF">EHYA_02468</name>
</gene>
<sequence length="238" mass="25551">MELAARYRGLYEAGLFTAECAEDAYPLGALDPVLRASIRRELGARESSIDYCDSRMDVAAAVEGLAAIAPRYAELRRELFSDRHHVGRPASRWRVVSPDLAVLAPLQVWRQPPAYALLLRDPGTATGGAQSWDFIVYPRSGDPRVPGTTYTTMVFPEASSTPGSTAGPAGPASGAVPGSTPGSGAAWLPGTVQVTRQLEEQREHYEQLTYGFAALGRRVRFAALDDPDGGRGPQPPID</sequence>
<comment type="caution">
    <text evidence="2">The sequence shown here is derived from an EMBL/GenBank/DDBJ whole genome shotgun (WGS) entry which is preliminary data.</text>
</comment>
<feature type="region of interest" description="Disordered" evidence="1">
    <location>
        <begin position="156"/>
        <end position="187"/>
    </location>
</feature>
<dbReference type="AlphaFoldDB" id="A0A401YJU4"/>
<dbReference type="OrthoDB" id="3425933at2"/>
<feature type="compositionally biased region" description="Low complexity" evidence="1">
    <location>
        <begin position="158"/>
        <end position="186"/>
    </location>
</feature>
<proteinExistence type="predicted"/>
<dbReference type="Proteomes" id="UP000286931">
    <property type="component" value="Unassembled WGS sequence"/>
</dbReference>
<evidence type="ECO:0000313" key="2">
    <source>
        <dbReference type="EMBL" id="GCD94799.1"/>
    </source>
</evidence>
<name>A0A401YJU4_9ACTN</name>
<reference evidence="2 3" key="1">
    <citation type="submission" date="2018-12" db="EMBL/GenBank/DDBJ databases">
        <title>Draft genome sequence of Embleya hyalina NBRC 13850T.</title>
        <authorList>
            <person name="Komaki H."/>
            <person name="Hosoyama A."/>
            <person name="Kimura A."/>
            <person name="Ichikawa N."/>
            <person name="Tamura T."/>
        </authorList>
    </citation>
    <scope>NUCLEOTIDE SEQUENCE [LARGE SCALE GENOMIC DNA]</scope>
    <source>
        <strain evidence="2 3">NBRC 13850</strain>
    </source>
</reference>
<evidence type="ECO:0000313" key="3">
    <source>
        <dbReference type="Proteomes" id="UP000286931"/>
    </source>
</evidence>
<keyword evidence="3" id="KW-1185">Reference proteome</keyword>